<proteinExistence type="predicted"/>
<sequence length="30" mass="3160">MKPVVCDYCGQPPQYVGGDAVYPTAQTSAI</sequence>
<reference evidence="1" key="1">
    <citation type="submission" date="2024-05" db="EMBL/GenBank/DDBJ databases">
        <authorList>
            <person name="Mugo M.M."/>
            <person name="Musyoki A.M."/>
            <person name="Makumi A.M."/>
            <person name="Mutai I."/>
            <person name="Drechsel O."/>
            <person name="Kering K.K."/>
            <person name="Muturi P."/>
            <person name="Mbae C.K."/>
            <person name="Kariuki S.M."/>
        </authorList>
    </citation>
    <scope>NUCLEOTIDE SEQUENCE</scope>
</reference>
<protein>
    <submittedName>
        <fullName evidence="1">Uncharacterized protein</fullName>
    </submittedName>
</protein>
<name>A0AAU8GJ31_9CAUD</name>
<dbReference type="EMBL" id="PP856726">
    <property type="protein sequence ID" value="XCH40992.1"/>
    <property type="molecule type" value="Genomic_DNA"/>
</dbReference>
<evidence type="ECO:0000313" key="1">
    <source>
        <dbReference type="EMBL" id="XCH40992.1"/>
    </source>
</evidence>
<organism evidence="1">
    <name type="scientific">Salmonella phage vB_STmST313_KE27</name>
    <dbReference type="NCBI Taxonomy" id="3161178"/>
    <lineage>
        <taxon>Viruses</taxon>
        <taxon>Duplodnaviria</taxon>
        <taxon>Heunggongvirae</taxon>
        <taxon>Uroviricota</taxon>
        <taxon>Caudoviricetes</taxon>
        <taxon>Pantevenvirales</taxon>
        <taxon>Ackermannviridae</taxon>
        <taxon>Cvivirinae</taxon>
        <taxon>Kuttervirus</taxon>
    </lineage>
</organism>
<accession>A0AAU8GJ31</accession>
<gene>
    <name evidence="1" type="ORF">MCIKDHBT_CDS0051</name>
</gene>